<accession>A0A0G3X9F9</accession>
<feature type="compositionally biased region" description="Pro residues" evidence="5">
    <location>
        <begin position="55"/>
        <end position="68"/>
    </location>
</feature>
<feature type="transmembrane region" description="Helical" evidence="6">
    <location>
        <begin position="16"/>
        <end position="36"/>
    </location>
</feature>
<dbReference type="Pfam" id="PF03544">
    <property type="entry name" value="TonB_C"/>
    <property type="match status" value="1"/>
</dbReference>
<dbReference type="Proteomes" id="UP000037643">
    <property type="component" value="Chromosome"/>
</dbReference>
<dbReference type="InterPro" id="IPR006260">
    <property type="entry name" value="TonB/TolA_C"/>
</dbReference>
<evidence type="ECO:0000256" key="5">
    <source>
        <dbReference type="SAM" id="MobiDB-lite"/>
    </source>
</evidence>
<keyword evidence="9" id="KW-1185">Reference proteome</keyword>
<feature type="region of interest" description="Disordered" evidence="5">
    <location>
        <begin position="47"/>
        <end position="86"/>
    </location>
</feature>
<evidence type="ECO:0000313" key="8">
    <source>
        <dbReference type="EMBL" id="AKM07244.1"/>
    </source>
</evidence>
<dbReference type="NCBIfam" id="TIGR01352">
    <property type="entry name" value="tonB_Cterm"/>
    <property type="match status" value="1"/>
</dbReference>
<keyword evidence="3 6" id="KW-1133">Transmembrane helix</keyword>
<comment type="subcellular location">
    <subcellularLocation>
        <location evidence="1">Membrane</location>
        <topology evidence="1">Single-pass membrane protein</topology>
    </subcellularLocation>
</comment>
<evidence type="ECO:0000256" key="1">
    <source>
        <dbReference type="ARBA" id="ARBA00004167"/>
    </source>
</evidence>
<dbReference type="EMBL" id="CP011805">
    <property type="protein sequence ID" value="AKM07244.1"/>
    <property type="molecule type" value="Genomic_DNA"/>
</dbReference>
<evidence type="ECO:0000256" key="3">
    <source>
        <dbReference type="ARBA" id="ARBA00022989"/>
    </source>
</evidence>
<proteinExistence type="predicted"/>
<dbReference type="GO" id="GO:0055085">
    <property type="term" value="P:transmembrane transport"/>
    <property type="evidence" value="ECO:0007669"/>
    <property type="project" value="InterPro"/>
</dbReference>
<reference evidence="8 9" key="1">
    <citation type="submission" date="2015-06" db="EMBL/GenBank/DDBJ databases">
        <authorList>
            <person name="Kim K.M."/>
        </authorList>
    </citation>
    <scope>NUCLEOTIDE SEQUENCE [LARGE SCALE GENOMIC DNA]</scope>
    <source>
        <strain evidence="8 9">KCTC 22370</strain>
    </source>
</reference>
<dbReference type="SUPFAM" id="SSF74653">
    <property type="entry name" value="TolA/TonB C-terminal domain"/>
    <property type="match status" value="1"/>
</dbReference>
<keyword evidence="4 6" id="KW-0472">Membrane</keyword>
<dbReference type="AlphaFoldDB" id="A0A0G3X9F9"/>
<protein>
    <recommendedName>
        <fullName evidence="7">TonB C-terminal domain-containing protein</fullName>
    </recommendedName>
</protein>
<gene>
    <name evidence="8" type="ORF">AM2010_1170</name>
</gene>
<dbReference type="RefSeq" id="WP_047806280.1">
    <property type="nucleotide sequence ID" value="NZ_CP011805.1"/>
</dbReference>
<evidence type="ECO:0000256" key="2">
    <source>
        <dbReference type="ARBA" id="ARBA00022692"/>
    </source>
</evidence>
<dbReference type="Gene3D" id="3.30.1150.10">
    <property type="match status" value="1"/>
</dbReference>
<evidence type="ECO:0000259" key="7">
    <source>
        <dbReference type="Pfam" id="PF03544"/>
    </source>
</evidence>
<feature type="region of interest" description="Disordered" evidence="5">
    <location>
        <begin position="108"/>
        <end position="137"/>
    </location>
</feature>
<sequence>MAYTDSRSRNDRIKSVAGVVAVHGALGYALLVGLQATGVIEQTPRLTGETVTSVPIPPEPEPVPPSPEPAAASTPTTAPPPPIALSDARPDIEVVDIELPPIASDTRLAPLPVPSPAPSASLGTGVEPVVASPRNDPSRWVTQADYRSSWINRELTGVARFRLDVGADGRVRNCTITGSSGHAELDRATCDLVTRRARFDAARNAQGTAAAGSYANAVAWQIPD</sequence>
<evidence type="ECO:0000256" key="4">
    <source>
        <dbReference type="ARBA" id="ARBA00023136"/>
    </source>
</evidence>
<organism evidence="8 9">
    <name type="scientific">Pelagerythrobacter marensis</name>
    <dbReference type="NCBI Taxonomy" id="543877"/>
    <lineage>
        <taxon>Bacteria</taxon>
        <taxon>Pseudomonadati</taxon>
        <taxon>Pseudomonadota</taxon>
        <taxon>Alphaproteobacteria</taxon>
        <taxon>Sphingomonadales</taxon>
        <taxon>Erythrobacteraceae</taxon>
        <taxon>Pelagerythrobacter</taxon>
    </lineage>
</organism>
<keyword evidence="2 6" id="KW-0812">Transmembrane</keyword>
<feature type="domain" description="TonB C-terminal" evidence="7">
    <location>
        <begin position="152"/>
        <end position="220"/>
    </location>
</feature>
<dbReference type="InterPro" id="IPR037682">
    <property type="entry name" value="TonB_C"/>
</dbReference>
<evidence type="ECO:0000256" key="6">
    <source>
        <dbReference type="SAM" id="Phobius"/>
    </source>
</evidence>
<dbReference type="GO" id="GO:0016020">
    <property type="term" value="C:membrane"/>
    <property type="evidence" value="ECO:0007669"/>
    <property type="project" value="UniProtKB-SubCell"/>
</dbReference>
<dbReference type="KEGG" id="amx:AM2010_1170"/>
<dbReference type="OrthoDB" id="7585155at2"/>
<dbReference type="PATRIC" id="fig|543877.4.peg.1187"/>
<evidence type="ECO:0000313" key="9">
    <source>
        <dbReference type="Proteomes" id="UP000037643"/>
    </source>
</evidence>
<dbReference type="STRING" id="543877.AM2010_1170"/>
<name>A0A0G3X9F9_9SPHN</name>